<name>A0A2W2C4N3_9ACTN</name>
<dbReference type="PROSITE" id="PS50263">
    <property type="entry name" value="CN_HYDROLASE"/>
    <property type="match status" value="1"/>
</dbReference>
<gene>
    <name evidence="3" type="ORF">C1I93_16595</name>
</gene>
<evidence type="ECO:0000313" key="3">
    <source>
        <dbReference type="EMBL" id="PZF94451.1"/>
    </source>
</evidence>
<sequence>MTTMPSGPLTVAAVQVEAGSGDVAGNARRAAERVVAAADGGARIVVLPELHLCGYDLPALAANSDAEVRADAAGRVTDCRLAPLVGAATEHAVTVVLGAAVRRADGQLANSLLVVGDDGSVRVGYDKQHLWRDEQELFTPGRAPAWIDVDTWRLGLAICYDMSFPEHCRRAALDGAHAYLCPSAFAAGAEHRAAVYLRARALENTIFTVFVNPVAGPPSRPCAGTSAVHGPMGELLGAAPAAAEAMVLARLEPITLRSARAQLRMLAELSREIDCLTNAISVDVRGDGGRNDADSCAAGRC</sequence>
<dbReference type="InterPro" id="IPR003010">
    <property type="entry name" value="C-N_Hydrolase"/>
</dbReference>
<dbReference type="GO" id="GO:0016787">
    <property type="term" value="F:hydrolase activity"/>
    <property type="evidence" value="ECO:0007669"/>
    <property type="project" value="UniProtKB-KW"/>
</dbReference>
<dbReference type="EMBL" id="POTX01000106">
    <property type="protein sequence ID" value="PZF94451.1"/>
    <property type="molecule type" value="Genomic_DNA"/>
</dbReference>
<keyword evidence="3" id="KW-0378">Hydrolase</keyword>
<comment type="caution">
    <text evidence="3">The sequence shown here is derived from an EMBL/GenBank/DDBJ whole genome shotgun (WGS) entry which is preliminary data.</text>
</comment>
<protein>
    <submittedName>
        <fullName evidence="3">Carbon-nitrogen hydrolase family protein</fullName>
    </submittedName>
</protein>
<dbReference type="SUPFAM" id="SSF56317">
    <property type="entry name" value="Carbon-nitrogen hydrolase"/>
    <property type="match status" value="1"/>
</dbReference>
<dbReference type="CDD" id="cd07197">
    <property type="entry name" value="nitrilase"/>
    <property type="match status" value="1"/>
</dbReference>
<dbReference type="PANTHER" id="PTHR23088">
    <property type="entry name" value="NITRILASE-RELATED"/>
    <property type="match status" value="1"/>
</dbReference>
<feature type="domain" description="CN hydrolase" evidence="2">
    <location>
        <begin position="9"/>
        <end position="253"/>
    </location>
</feature>
<dbReference type="InterPro" id="IPR001110">
    <property type="entry name" value="UPF0012_CS"/>
</dbReference>
<evidence type="ECO:0000313" key="4">
    <source>
        <dbReference type="Proteomes" id="UP000248627"/>
    </source>
</evidence>
<dbReference type="PROSITE" id="PS01227">
    <property type="entry name" value="UPF0012"/>
    <property type="match status" value="1"/>
</dbReference>
<dbReference type="InterPro" id="IPR036526">
    <property type="entry name" value="C-N_Hydrolase_sf"/>
</dbReference>
<dbReference type="PANTHER" id="PTHR23088:SF27">
    <property type="entry name" value="DEAMINATED GLUTATHIONE AMIDASE"/>
    <property type="match status" value="1"/>
</dbReference>
<dbReference type="Proteomes" id="UP000248627">
    <property type="component" value="Unassembled WGS sequence"/>
</dbReference>
<keyword evidence="4" id="KW-1185">Reference proteome</keyword>
<dbReference type="Gene3D" id="3.60.110.10">
    <property type="entry name" value="Carbon-nitrogen hydrolase"/>
    <property type="match status" value="1"/>
</dbReference>
<evidence type="ECO:0000259" key="2">
    <source>
        <dbReference type="PROSITE" id="PS50263"/>
    </source>
</evidence>
<comment type="similarity">
    <text evidence="1">Belongs to the carbon-nitrogen hydrolase superfamily. NIT1/NIT2 family.</text>
</comment>
<accession>A0A2W2C4N3</accession>
<evidence type="ECO:0000256" key="1">
    <source>
        <dbReference type="ARBA" id="ARBA00010613"/>
    </source>
</evidence>
<reference evidence="3 4" key="1">
    <citation type="submission" date="2018-01" db="EMBL/GenBank/DDBJ databases">
        <title>Draft genome sequence of Jishengella endophytica.</title>
        <authorList>
            <person name="Sahin N."/>
            <person name="Ay H."/>
            <person name="Saygin H."/>
        </authorList>
    </citation>
    <scope>NUCLEOTIDE SEQUENCE [LARGE SCALE GENOMIC DNA]</scope>
    <source>
        <strain evidence="3 4">DSM 45430</strain>
    </source>
</reference>
<dbReference type="Pfam" id="PF00795">
    <property type="entry name" value="CN_hydrolase"/>
    <property type="match status" value="1"/>
</dbReference>
<organism evidence="3 4">
    <name type="scientific">Micromonospora endophytica</name>
    <dbReference type="NCBI Taxonomy" id="515350"/>
    <lineage>
        <taxon>Bacteria</taxon>
        <taxon>Bacillati</taxon>
        <taxon>Actinomycetota</taxon>
        <taxon>Actinomycetes</taxon>
        <taxon>Micromonosporales</taxon>
        <taxon>Micromonosporaceae</taxon>
        <taxon>Micromonospora</taxon>
    </lineage>
</organism>
<dbReference type="AlphaFoldDB" id="A0A2W2C4N3"/>
<dbReference type="OrthoDB" id="4532287at2"/>
<proteinExistence type="inferred from homology"/>